<evidence type="ECO:0000313" key="1">
    <source>
        <dbReference type="EMBL" id="SVA81733.1"/>
    </source>
</evidence>
<dbReference type="AlphaFoldDB" id="A0A381YYS6"/>
<evidence type="ECO:0008006" key="2">
    <source>
        <dbReference type="Google" id="ProtNLM"/>
    </source>
</evidence>
<sequence length="159" mass="18148">MKKKGVLLMICMLLAIGFQGQEKEVDSIKVEGWKKSGLTSLIVNQTAFSNWISGGENSIAATLSVDYNINYYKNGWSWDTKIIGSFGINKNSDSKYFKKIDDRIEINSLIGKKFIEKFSFSSFLNFKTQFAKGFKYTNASEEIEIREETTRFLSPAYLQ</sequence>
<gene>
    <name evidence="1" type="ORF">METZ01_LOCUS134587</name>
</gene>
<organism evidence="1">
    <name type="scientific">marine metagenome</name>
    <dbReference type="NCBI Taxonomy" id="408172"/>
    <lineage>
        <taxon>unclassified sequences</taxon>
        <taxon>metagenomes</taxon>
        <taxon>ecological metagenomes</taxon>
    </lineage>
</organism>
<dbReference type="InterPro" id="IPR021428">
    <property type="entry name" value="DUF3078"/>
</dbReference>
<protein>
    <recommendedName>
        <fullName evidence="2">DUF3078 domain-containing protein</fullName>
    </recommendedName>
</protein>
<accession>A0A381YYS6</accession>
<dbReference type="Pfam" id="PF11276">
    <property type="entry name" value="DUF3078"/>
    <property type="match status" value="1"/>
</dbReference>
<feature type="non-terminal residue" evidence="1">
    <location>
        <position position="159"/>
    </location>
</feature>
<proteinExistence type="predicted"/>
<dbReference type="EMBL" id="UINC01019313">
    <property type="protein sequence ID" value="SVA81733.1"/>
    <property type="molecule type" value="Genomic_DNA"/>
</dbReference>
<name>A0A381YYS6_9ZZZZ</name>
<reference evidence="1" key="1">
    <citation type="submission" date="2018-05" db="EMBL/GenBank/DDBJ databases">
        <authorList>
            <person name="Lanie J.A."/>
            <person name="Ng W.-L."/>
            <person name="Kazmierczak K.M."/>
            <person name="Andrzejewski T.M."/>
            <person name="Davidsen T.M."/>
            <person name="Wayne K.J."/>
            <person name="Tettelin H."/>
            <person name="Glass J.I."/>
            <person name="Rusch D."/>
            <person name="Podicherti R."/>
            <person name="Tsui H.-C.T."/>
            <person name="Winkler M.E."/>
        </authorList>
    </citation>
    <scope>NUCLEOTIDE SEQUENCE</scope>
</reference>